<comment type="subcellular location">
    <subcellularLocation>
        <location evidence="1">Plastid</location>
        <location evidence="1">Chloroplast thylakoid membrane</location>
        <topology evidence="1">Peripheral membrane protein</topology>
        <orientation evidence="1">Stromal side</orientation>
    </subcellularLocation>
</comment>
<dbReference type="InterPro" id="IPR003685">
    <property type="entry name" value="PsaD"/>
</dbReference>
<evidence type="ECO:0000256" key="6">
    <source>
        <dbReference type="ARBA" id="ARBA00040353"/>
    </source>
</evidence>
<dbReference type="Pfam" id="PF02531">
    <property type="entry name" value="PsaD"/>
    <property type="match status" value="1"/>
</dbReference>
<evidence type="ECO:0000256" key="3">
    <source>
        <dbReference type="ARBA" id="ARBA00022531"/>
    </source>
</evidence>
<dbReference type="EMBL" id="PKPP01007793">
    <property type="protein sequence ID" value="PWA52429.1"/>
    <property type="molecule type" value="Genomic_DNA"/>
</dbReference>
<sequence length="328" mass="38005">MDDLVVYFDERVRDGVYHGLHLGFRRVIVKEINQKDLPTKNELSDNLKKFNNNKRFLRFYGIEEFQNRSFLIFESYSHDTTEEALFKETFSKEELFKKLRFNKAVAWMHGSPINFWGNINTSTVVVVKNDQGQSRLKLLIKGFGHESKNNEDDMRGLGEVLDHCISLFESASPESDHLIECLKDGRCKITHLINHPTFWTTPERKLHFISAVYEGLGDDSTFTQSLPDIEQAIYDYKKGNLDLHFVRRMEMYGSFVLIPNPTRLDNYFVSSTGAILMNLKSQRKLWEGVYLEKVNVGRQGAGQNMRSIGKNVSPIEVKFTGKQPYDIL</sequence>
<dbReference type="InterPro" id="IPR036579">
    <property type="entry name" value="PsaD_sf"/>
</dbReference>
<dbReference type="PANTHER" id="PTHR31982">
    <property type="entry name" value="PHOTOSYSTEM I REACTION CENTER SUBUNIT II-1, CHLOROPLASTIC-RELATED"/>
    <property type="match status" value="1"/>
</dbReference>
<dbReference type="Proteomes" id="UP000245207">
    <property type="component" value="Unassembled WGS sequence"/>
</dbReference>
<organism evidence="8 9">
    <name type="scientific">Artemisia annua</name>
    <name type="common">Sweet wormwood</name>
    <dbReference type="NCBI Taxonomy" id="35608"/>
    <lineage>
        <taxon>Eukaryota</taxon>
        <taxon>Viridiplantae</taxon>
        <taxon>Streptophyta</taxon>
        <taxon>Embryophyta</taxon>
        <taxon>Tracheophyta</taxon>
        <taxon>Spermatophyta</taxon>
        <taxon>Magnoliopsida</taxon>
        <taxon>eudicotyledons</taxon>
        <taxon>Gunneridae</taxon>
        <taxon>Pentapetalae</taxon>
        <taxon>asterids</taxon>
        <taxon>campanulids</taxon>
        <taxon>Asterales</taxon>
        <taxon>Asteraceae</taxon>
        <taxon>Asteroideae</taxon>
        <taxon>Anthemideae</taxon>
        <taxon>Artemisiinae</taxon>
        <taxon>Artemisia</taxon>
    </lineage>
</organism>
<evidence type="ECO:0000256" key="1">
    <source>
        <dbReference type="ARBA" id="ARBA00004185"/>
    </source>
</evidence>
<dbReference type="AlphaFoldDB" id="A0A2U1LTV0"/>
<evidence type="ECO:0000313" key="9">
    <source>
        <dbReference type="Proteomes" id="UP000245207"/>
    </source>
</evidence>
<dbReference type="GO" id="GO:0009538">
    <property type="term" value="C:photosystem I reaction center"/>
    <property type="evidence" value="ECO:0007669"/>
    <property type="project" value="InterPro"/>
</dbReference>
<protein>
    <recommendedName>
        <fullName evidence="6">Photosystem I reaction center subunit II, chloroplastic</fullName>
    </recommendedName>
    <alternativeName>
        <fullName evidence="7">Photosystem I 20 kDa subunit</fullName>
    </alternativeName>
</protein>
<dbReference type="Gene3D" id="3.30.1470.10">
    <property type="entry name" value="Photosystem I PsaD, reaction center subunit II"/>
    <property type="match status" value="1"/>
</dbReference>
<comment type="caution">
    <text evidence="8">The sequence shown here is derived from an EMBL/GenBank/DDBJ whole genome shotgun (WGS) entry which is preliminary data.</text>
</comment>
<dbReference type="Gene3D" id="1.10.510.10">
    <property type="entry name" value="Transferase(Phosphotransferase) domain 1"/>
    <property type="match status" value="1"/>
</dbReference>
<evidence type="ECO:0000313" key="8">
    <source>
        <dbReference type="EMBL" id="PWA52429.1"/>
    </source>
</evidence>
<comment type="similarity">
    <text evidence="2">Belongs to the PsaD family.</text>
</comment>
<proteinExistence type="inferred from homology"/>
<dbReference type="GO" id="GO:0015979">
    <property type="term" value="P:photosynthesis"/>
    <property type="evidence" value="ECO:0007669"/>
    <property type="project" value="UniProtKB-KW"/>
</dbReference>
<evidence type="ECO:0000256" key="7">
    <source>
        <dbReference type="ARBA" id="ARBA00041481"/>
    </source>
</evidence>
<gene>
    <name evidence="8" type="ORF">CTI12_AA454840</name>
</gene>
<dbReference type="PANTHER" id="PTHR31982:SF5">
    <property type="entry name" value="PHOTOSYSTEM I REACTION CENTER SUBUNIT II, CHLOROPLASTIC"/>
    <property type="match status" value="1"/>
</dbReference>
<evidence type="ECO:0000256" key="4">
    <source>
        <dbReference type="ARBA" id="ARBA00022836"/>
    </source>
</evidence>
<reference evidence="8 9" key="1">
    <citation type="journal article" date="2018" name="Mol. Plant">
        <title>The genome of Artemisia annua provides insight into the evolution of Asteraceae family and artemisinin biosynthesis.</title>
        <authorList>
            <person name="Shen Q."/>
            <person name="Zhang L."/>
            <person name="Liao Z."/>
            <person name="Wang S."/>
            <person name="Yan T."/>
            <person name="Shi P."/>
            <person name="Liu M."/>
            <person name="Fu X."/>
            <person name="Pan Q."/>
            <person name="Wang Y."/>
            <person name="Lv Z."/>
            <person name="Lu X."/>
            <person name="Zhang F."/>
            <person name="Jiang W."/>
            <person name="Ma Y."/>
            <person name="Chen M."/>
            <person name="Hao X."/>
            <person name="Li L."/>
            <person name="Tang Y."/>
            <person name="Lv G."/>
            <person name="Zhou Y."/>
            <person name="Sun X."/>
            <person name="Brodelius P.E."/>
            <person name="Rose J.K.C."/>
            <person name="Tang K."/>
        </authorList>
    </citation>
    <scope>NUCLEOTIDE SEQUENCE [LARGE SCALE GENOMIC DNA]</scope>
    <source>
        <strain evidence="9">cv. Huhao1</strain>
        <tissue evidence="8">Leaf</tissue>
    </source>
</reference>
<comment type="function">
    <text evidence="5">PsaD can form complexes with ferredoxin and ferredoxin-oxidoreductase in photosystem I (PS I) reaction center. PSAD may encode the ferredoxin-docking protein.</text>
</comment>
<accession>A0A2U1LTV0</accession>
<keyword evidence="4" id="KW-0603">Photosystem I</keyword>
<name>A0A2U1LTV0_ARTAN</name>
<dbReference type="GO" id="GO:0009535">
    <property type="term" value="C:chloroplast thylakoid membrane"/>
    <property type="evidence" value="ECO:0007669"/>
    <property type="project" value="UniProtKB-SubCell"/>
</dbReference>
<evidence type="ECO:0000256" key="2">
    <source>
        <dbReference type="ARBA" id="ARBA00009926"/>
    </source>
</evidence>
<dbReference type="STRING" id="35608.A0A2U1LTV0"/>
<keyword evidence="9" id="KW-1185">Reference proteome</keyword>
<dbReference type="SUPFAM" id="SSF64234">
    <property type="entry name" value="Photosystem I subunit PsaD"/>
    <property type="match status" value="1"/>
</dbReference>
<evidence type="ECO:0000256" key="5">
    <source>
        <dbReference type="ARBA" id="ARBA00025555"/>
    </source>
</evidence>
<keyword evidence="3" id="KW-0602">Photosynthesis</keyword>